<keyword evidence="2" id="KW-0436">Ligase</keyword>
<dbReference type="Proteomes" id="UP000077521">
    <property type="component" value="Unassembled WGS sequence"/>
</dbReference>
<dbReference type="GO" id="GO:0035336">
    <property type="term" value="P:long-chain fatty-acyl-CoA metabolic process"/>
    <property type="evidence" value="ECO:0007669"/>
    <property type="project" value="TreeGrafter"/>
</dbReference>
<evidence type="ECO:0000256" key="4">
    <source>
        <dbReference type="ARBA" id="ARBA00022840"/>
    </source>
</evidence>
<evidence type="ECO:0000313" key="7">
    <source>
        <dbReference type="EMBL" id="KAE8257679.1"/>
    </source>
</evidence>
<dbReference type="GO" id="GO:0005783">
    <property type="term" value="C:endoplasmic reticulum"/>
    <property type="evidence" value="ECO:0007669"/>
    <property type="project" value="TreeGrafter"/>
</dbReference>
<dbReference type="PROSITE" id="PS00455">
    <property type="entry name" value="AMP_BINDING"/>
    <property type="match status" value="1"/>
</dbReference>
<keyword evidence="4" id="KW-0067">ATP-binding</keyword>
<dbReference type="SUPFAM" id="SSF56801">
    <property type="entry name" value="Acetyl-CoA synthetase-like"/>
    <property type="match status" value="1"/>
</dbReference>
<dbReference type="AlphaFoldDB" id="A0A177TW83"/>
<evidence type="ECO:0000256" key="1">
    <source>
        <dbReference type="ARBA" id="ARBA00006432"/>
    </source>
</evidence>
<keyword evidence="8" id="KW-1185">Reference proteome</keyword>
<dbReference type="GO" id="GO:0005811">
    <property type="term" value="C:lipid droplet"/>
    <property type="evidence" value="ECO:0007669"/>
    <property type="project" value="TreeGrafter"/>
</dbReference>
<dbReference type="Gene3D" id="3.40.50.12780">
    <property type="entry name" value="N-terminal domain of ligase-like"/>
    <property type="match status" value="1"/>
</dbReference>
<name>A0A177TW83_9BASI</name>
<dbReference type="GO" id="GO:0004467">
    <property type="term" value="F:long-chain fatty acid-CoA ligase activity"/>
    <property type="evidence" value="ECO:0007669"/>
    <property type="project" value="UniProtKB-EC"/>
</dbReference>
<organism evidence="7 8">
    <name type="scientific">Tilletia indica</name>
    <dbReference type="NCBI Taxonomy" id="43049"/>
    <lineage>
        <taxon>Eukaryota</taxon>
        <taxon>Fungi</taxon>
        <taxon>Dikarya</taxon>
        <taxon>Basidiomycota</taxon>
        <taxon>Ustilaginomycotina</taxon>
        <taxon>Exobasidiomycetes</taxon>
        <taxon>Tilletiales</taxon>
        <taxon>Tilletiaceae</taxon>
        <taxon>Tilletia</taxon>
    </lineage>
</organism>
<dbReference type="InterPro" id="IPR042099">
    <property type="entry name" value="ANL_N_sf"/>
</dbReference>
<dbReference type="PANTHER" id="PTHR43272:SF83">
    <property type="entry name" value="ACYL-COA SYNTHETASE LONG-CHAIN, ISOFORM J"/>
    <property type="match status" value="1"/>
</dbReference>
<dbReference type="EMBL" id="LWDF02000100">
    <property type="protein sequence ID" value="KAE8257679.1"/>
    <property type="molecule type" value="Genomic_DNA"/>
</dbReference>
<reference evidence="7" key="1">
    <citation type="submission" date="2016-04" db="EMBL/GenBank/DDBJ databases">
        <authorList>
            <person name="Nguyen H.D."/>
            <person name="Samba Siva P."/>
            <person name="Cullis J."/>
            <person name="Levesque C.A."/>
            <person name="Hambleton S."/>
        </authorList>
    </citation>
    <scope>NUCLEOTIDE SEQUENCE</scope>
    <source>
        <strain evidence="7">DAOMC 236416</strain>
    </source>
</reference>
<sequence>MARSASVEVGPEAPKGEGRIRRSFLSVDKLATTPTPDITTMVDLFSSSLKNYPNQPVMGWRDIVRTHEEEKEITKVVDGQEVKDKKRWTLYELGNYQYMTYTQLDQKIKHTSSGLAHLGLGPDTRFNIYASTAPNWQLLAHSCFRQAICFCTAYDTLGEEGLKHSINEPEVVGIFTNAELLGTLGSVISDTPTLKYVIYDGEAAQSDLDKLTQNAGEREGFRAIHLDELIKLGQANPAEIRKPNPEDTACIMYTSGSTGAPKGVILSHSNLIAAVGGIKLLLVDYLRPDDTFIAYLPLAHILEFIVETAMLFMGLTMGYAKVKTLTQASVKNCDGDLKAFAPSLMVGVPAVWEMVRKGVLSKVNAAGGIKKSLFNGAYTLKRNKVPLLSSVADAVVFKAMKEQTGGRLRLALSGGAAISKETQEFLNLTLVQLLQGYGMTESCGMCAILTPEFFTSYGPVGVPVPAIEVKLKDVPDAGYFSTNNPPQGEVLIRGPAVTKGYFKRDDITKETITEDGWLMTGDVGQWNKDGTLSLIDRKKNLVKLSGGEYIAIERLESTYKSCNLVANICVYASSDARQPMAIIFPREDNLRAELKDGSIVSASEAKDAELEDLCKNDKVRQLILKSVNAVGKKAGFKSLEQLQTILLSPEELPLTAAQKLQRKEIQEMYKDRIAKVYP</sequence>
<dbReference type="GO" id="GO:0005524">
    <property type="term" value="F:ATP binding"/>
    <property type="evidence" value="ECO:0007669"/>
    <property type="project" value="UniProtKB-KW"/>
</dbReference>
<dbReference type="GO" id="GO:0005886">
    <property type="term" value="C:plasma membrane"/>
    <property type="evidence" value="ECO:0007669"/>
    <property type="project" value="TreeGrafter"/>
</dbReference>
<evidence type="ECO:0000259" key="6">
    <source>
        <dbReference type="Pfam" id="PF00501"/>
    </source>
</evidence>
<reference evidence="7" key="2">
    <citation type="journal article" date="2019" name="IMA Fungus">
        <title>Genome sequencing and comparison of five Tilletia species to identify candidate genes for the detection of regulated species infecting wheat.</title>
        <authorList>
            <person name="Nguyen H.D.T."/>
            <person name="Sultana T."/>
            <person name="Kesanakurti P."/>
            <person name="Hambleton S."/>
        </authorList>
    </citation>
    <scope>NUCLEOTIDE SEQUENCE</scope>
    <source>
        <strain evidence="7">DAOMC 236416</strain>
    </source>
</reference>
<evidence type="ECO:0000256" key="3">
    <source>
        <dbReference type="ARBA" id="ARBA00022741"/>
    </source>
</evidence>
<protein>
    <recommendedName>
        <fullName evidence="6">AMP-dependent synthetase/ligase domain-containing protein</fullName>
    </recommendedName>
</protein>
<proteinExistence type="inferred from homology"/>
<feature type="domain" description="AMP-dependent synthetase/ligase" evidence="6">
    <location>
        <begin position="89"/>
        <end position="502"/>
    </location>
</feature>
<comment type="catalytic activity">
    <reaction evidence="5">
        <text>a long-chain fatty acid + ATP + CoA = a long-chain fatty acyl-CoA + AMP + diphosphate</text>
        <dbReference type="Rhea" id="RHEA:15421"/>
        <dbReference type="ChEBI" id="CHEBI:30616"/>
        <dbReference type="ChEBI" id="CHEBI:33019"/>
        <dbReference type="ChEBI" id="CHEBI:57287"/>
        <dbReference type="ChEBI" id="CHEBI:57560"/>
        <dbReference type="ChEBI" id="CHEBI:83139"/>
        <dbReference type="ChEBI" id="CHEBI:456215"/>
        <dbReference type="EC" id="6.2.1.3"/>
    </reaction>
    <physiologicalReaction direction="left-to-right" evidence="5">
        <dbReference type="Rhea" id="RHEA:15422"/>
    </physiologicalReaction>
</comment>
<evidence type="ECO:0000313" key="8">
    <source>
        <dbReference type="Proteomes" id="UP000077521"/>
    </source>
</evidence>
<evidence type="ECO:0000256" key="2">
    <source>
        <dbReference type="ARBA" id="ARBA00022598"/>
    </source>
</evidence>
<dbReference type="InterPro" id="IPR045851">
    <property type="entry name" value="AMP-bd_C_sf"/>
</dbReference>
<dbReference type="Pfam" id="PF00501">
    <property type="entry name" value="AMP-binding"/>
    <property type="match status" value="1"/>
</dbReference>
<dbReference type="InterPro" id="IPR000873">
    <property type="entry name" value="AMP-dep_synth/lig_dom"/>
</dbReference>
<comment type="similarity">
    <text evidence="1">Belongs to the ATP-dependent AMP-binding enzyme family.</text>
</comment>
<dbReference type="InterPro" id="IPR020845">
    <property type="entry name" value="AMP-binding_CS"/>
</dbReference>
<dbReference type="PANTHER" id="PTHR43272">
    <property type="entry name" value="LONG-CHAIN-FATTY-ACID--COA LIGASE"/>
    <property type="match status" value="1"/>
</dbReference>
<evidence type="ECO:0000256" key="5">
    <source>
        <dbReference type="ARBA" id="ARBA00024484"/>
    </source>
</evidence>
<dbReference type="Gene3D" id="3.30.300.30">
    <property type="match status" value="1"/>
</dbReference>
<keyword evidence="3" id="KW-0547">Nucleotide-binding</keyword>
<accession>A0A177TW83</accession>
<gene>
    <name evidence="7" type="ORF">A4X13_0g2193</name>
</gene>
<comment type="caution">
    <text evidence="7">The sequence shown here is derived from an EMBL/GenBank/DDBJ whole genome shotgun (WGS) entry which is preliminary data.</text>
</comment>